<dbReference type="EMBL" id="PNCK01000036">
    <property type="protein sequence ID" value="TMP42857.1"/>
    <property type="molecule type" value="Genomic_DNA"/>
</dbReference>
<evidence type="ECO:0000256" key="1">
    <source>
        <dbReference type="ARBA" id="ARBA00023015"/>
    </source>
</evidence>
<sequence length="193" mass="21677">MNKGKHTKQQILATALNVATATSLNDLTIGGLATVTGMSKSGLFGHFNSKENLQLEVLEYAQTIFIESVIVPTNQVKLALDKLLLTIECWLDWYQSQGNSCIFVAASVEFDDQPGVVRDLVKKRLQKWLAYLTEMVEQAIDEGSMRGDAKQIVFELYSLYLGSEHMAWVGFEDAQHSRFKLALKSLISRHQHN</sequence>
<keyword evidence="3" id="KW-0804">Transcription</keyword>
<evidence type="ECO:0000256" key="4">
    <source>
        <dbReference type="PROSITE-ProRule" id="PRU00335"/>
    </source>
</evidence>
<dbReference type="Proteomes" id="UP000307706">
    <property type="component" value="Unassembled WGS sequence"/>
</dbReference>
<keyword evidence="8" id="KW-1185">Reference proteome</keyword>
<dbReference type="InterPro" id="IPR036271">
    <property type="entry name" value="Tet_transcr_reg_TetR-rel_C_sf"/>
</dbReference>
<dbReference type="PROSITE" id="PS50977">
    <property type="entry name" value="HTH_TETR_2"/>
    <property type="match status" value="1"/>
</dbReference>
<dbReference type="InterPro" id="IPR011075">
    <property type="entry name" value="TetR_C"/>
</dbReference>
<evidence type="ECO:0000256" key="2">
    <source>
        <dbReference type="ARBA" id="ARBA00023125"/>
    </source>
</evidence>
<keyword evidence="2 4" id="KW-0238">DNA-binding</keyword>
<dbReference type="Pfam" id="PF00440">
    <property type="entry name" value="TetR_N"/>
    <property type="match status" value="1"/>
</dbReference>
<dbReference type="PANTHER" id="PTHR47506:SF6">
    <property type="entry name" value="HTH-TYPE TRANSCRIPTIONAL REPRESSOR NEMR"/>
    <property type="match status" value="1"/>
</dbReference>
<dbReference type="OrthoDB" id="326421at2"/>
<dbReference type="PANTHER" id="PTHR47506">
    <property type="entry name" value="TRANSCRIPTIONAL REGULATORY PROTEIN"/>
    <property type="match status" value="1"/>
</dbReference>
<evidence type="ECO:0000313" key="9">
    <source>
        <dbReference type="Proteomes" id="UP000307706"/>
    </source>
</evidence>
<organism evidence="7 9">
    <name type="scientific">Pseudoalteromonas citrea</name>
    <dbReference type="NCBI Taxonomy" id="43655"/>
    <lineage>
        <taxon>Bacteria</taxon>
        <taxon>Pseudomonadati</taxon>
        <taxon>Pseudomonadota</taxon>
        <taxon>Gammaproteobacteria</taxon>
        <taxon>Alteromonadales</taxon>
        <taxon>Pseudoalteromonadaceae</taxon>
        <taxon>Pseudoalteromonas</taxon>
    </lineage>
</organism>
<feature type="domain" description="HTH tetR-type" evidence="5">
    <location>
        <begin position="5"/>
        <end position="65"/>
    </location>
</feature>
<dbReference type="Gene3D" id="1.10.10.60">
    <property type="entry name" value="Homeodomain-like"/>
    <property type="match status" value="1"/>
</dbReference>
<dbReference type="InterPro" id="IPR001647">
    <property type="entry name" value="HTH_TetR"/>
</dbReference>
<evidence type="ECO:0000313" key="8">
    <source>
        <dbReference type="Proteomes" id="UP000305730"/>
    </source>
</evidence>
<dbReference type="Gene3D" id="1.10.357.10">
    <property type="entry name" value="Tetracycline Repressor, domain 2"/>
    <property type="match status" value="1"/>
</dbReference>
<gene>
    <name evidence="7" type="ORF">CWB96_05370</name>
    <name evidence="6" type="ORF">CWB97_10585</name>
</gene>
<keyword evidence="1" id="KW-0805">Transcription regulation</keyword>
<dbReference type="Pfam" id="PF16925">
    <property type="entry name" value="TetR_C_13"/>
    <property type="match status" value="1"/>
</dbReference>
<evidence type="ECO:0000313" key="6">
    <source>
        <dbReference type="EMBL" id="TMP42857.1"/>
    </source>
</evidence>
<reference evidence="8 9" key="1">
    <citation type="submission" date="2017-12" db="EMBL/GenBank/DDBJ databases">
        <authorList>
            <person name="Paulsen S."/>
            <person name="Gram L.K."/>
        </authorList>
    </citation>
    <scope>NUCLEOTIDE SEQUENCE [LARGE SCALE GENOMIC DNA]</scope>
    <source>
        <strain evidence="7 9">S2231</strain>
        <strain evidence="6 8">S2233</strain>
    </source>
</reference>
<accession>A0A5S3XS99</accession>
<feature type="DNA-binding region" description="H-T-H motif" evidence="4">
    <location>
        <begin position="28"/>
        <end position="47"/>
    </location>
</feature>
<comment type="caution">
    <text evidence="7">The sequence shown here is derived from an EMBL/GenBank/DDBJ whole genome shotgun (WGS) entry which is preliminary data.</text>
</comment>
<dbReference type="RefSeq" id="WP_138596977.1">
    <property type="nucleotide sequence ID" value="NZ_PNCK01000036.1"/>
</dbReference>
<evidence type="ECO:0000256" key="3">
    <source>
        <dbReference type="ARBA" id="ARBA00023163"/>
    </source>
</evidence>
<dbReference type="SUPFAM" id="SSF48498">
    <property type="entry name" value="Tetracyclin repressor-like, C-terminal domain"/>
    <property type="match status" value="1"/>
</dbReference>
<proteinExistence type="predicted"/>
<dbReference type="InterPro" id="IPR009057">
    <property type="entry name" value="Homeodomain-like_sf"/>
</dbReference>
<name>A0A5S3XS99_9GAMM</name>
<evidence type="ECO:0000259" key="5">
    <source>
        <dbReference type="PROSITE" id="PS50977"/>
    </source>
</evidence>
<dbReference type="SUPFAM" id="SSF46689">
    <property type="entry name" value="Homeodomain-like"/>
    <property type="match status" value="1"/>
</dbReference>
<evidence type="ECO:0000313" key="7">
    <source>
        <dbReference type="EMBL" id="TMP61055.1"/>
    </source>
</evidence>
<dbReference type="AlphaFoldDB" id="A0A5S3XS99"/>
<protein>
    <submittedName>
        <fullName evidence="7">TetR/AcrR family transcriptional regulator</fullName>
    </submittedName>
</protein>
<reference evidence="8 9" key="2">
    <citation type="submission" date="2019-06" db="EMBL/GenBank/DDBJ databases">
        <title>Co-occurence of chitin degradation, pigmentation and bioactivity in marine Pseudoalteromonas.</title>
        <authorList>
            <person name="Sonnenschein E.C."/>
            <person name="Bech P.K."/>
        </authorList>
    </citation>
    <scope>NUCLEOTIDE SEQUENCE [LARGE SCALE GENOMIC DNA]</scope>
    <source>
        <strain evidence="9">S2231</strain>
        <strain evidence="8">S2233</strain>
    </source>
</reference>
<reference evidence="7" key="3">
    <citation type="submission" date="2019-09" db="EMBL/GenBank/DDBJ databases">
        <title>Co-occurence of chitin degradation, pigmentation and bioactivity in marine Pseudoalteromonas.</title>
        <authorList>
            <person name="Sonnenschein E.C."/>
            <person name="Bech P.K."/>
        </authorList>
    </citation>
    <scope>NUCLEOTIDE SEQUENCE</scope>
    <source>
        <strain evidence="7">S2231</strain>
        <strain evidence="6">S2233</strain>
    </source>
</reference>
<dbReference type="EMBL" id="PNCL01000019">
    <property type="protein sequence ID" value="TMP61055.1"/>
    <property type="molecule type" value="Genomic_DNA"/>
</dbReference>
<dbReference type="Proteomes" id="UP000305730">
    <property type="component" value="Unassembled WGS sequence"/>
</dbReference>
<dbReference type="GO" id="GO:0003677">
    <property type="term" value="F:DNA binding"/>
    <property type="evidence" value="ECO:0007669"/>
    <property type="project" value="UniProtKB-UniRule"/>
</dbReference>